<dbReference type="Gene3D" id="3.40.50.300">
    <property type="entry name" value="P-loop containing nucleotide triphosphate hydrolases"/>
    <property type="match status" value="1"/>
</dbReference>
<organism evidence="1 2">
    <name type="scientific">Mytilus galloprovincialis</name>
    <name type="common">Mediterranean mussel</name>
    <dbReference type="NCBI Taxonomy" id="29158"/>
    <lineage>
        <taxon>Eukaryota</taxon>
        <taxon>Metazoa</taxon>
        <taxon>Spiralia</taxon>
        <taxon>Lophotrochozoa</taxon>
        <taxon>Mollusca</taxon>
        <taxon>Bivalvia</taxon>
        <taxon>Autobranchia</taxon>
        <taxon>Pteriomorphia</taxon>
        <taxon>Mytilida</taxon>
        <taxon>Mytiloidea</taxon>
        <taxon>Mytilidae</taxon>
        <taxon>Mytilinae</taxon>
        <taxon>Mytilus</taxon>
    </lineage>
</organism>
<evidence type="ECO:0000313" key="2">
    <source>
        <dbReference type="Proteomes" id="UP000596742"/>
    </source>
</evidence>
<evidence type="ECO:0000313" key="1">
    <source>
        <dbReference type="EMBL" id="VDI27756.1"/>
    </source>
</evidence>
<sequence length="236" mass="27139">MSTIIITVDGHLGTGKSQVFKNGNILNFNKLNSVNVTEVLVPQDVNDWIKKGIFSNDVTDFERNAYIYESSHQKLEDVISAGGDPNKLTVIIVERGLEPAHNIFSRIDSQLKNMTYEENCKLQSLYDTLSDTVKPSDLIISLEVSKKTSIENDKLSREHRSFYPLTIWNAYRKFRPDSPYSHSFKEEISYHKNIRDGSPRIISYLNVEGKTPDEIKNCLSEEIKQFILKSKQRYDI</sequence>
<reference evidence="1" key="1">
    <citation type="submission" date="2018-11" db="EMBL/GenBank/DDBJ databases">
        <authorList>
            <person name="Alioto T."/>
            <person name="Alioto T."/>
        </authorList>
    </citation>
    <scope>NUCLEOTIDE SEQUENCE</scope>
</reference>
<gene>
    <name evidence="1" type="ORF">MGAL_10B046398</name>
</gene>
<accession>A0A8B6E2U5</accession>
<keyword evidence="2" id="KW-1185">Reference proteome</keyword>
<name>A0A8B6E2U5_MYTGA</name>
<comment type="caution">
    <text evidence="1">The sequence shown here is derived from an EMBL/GenBank/DDBJ whole genome shotgun (WGS) entry which is preliminary data.</text>
</comment>
<protein>
    <submittedName>
        <fullName evidence="1">Uncharacterized protein</fullName>
    </submittedName>
</protein>
<dbReference type="AlphaFoldDB" id="A0A8B6E2U5"/>
<dbReference type="Proteomes" id="UP000596742">
    <property type="component" value="Unassembled WGS sequence"/>
</dbReference>
<proteinExistence type="predicted"/>
<dbReference type="InterPro" id="IPR027417">
    <property type="entry name" value="P-loop_NTPase"/>
</dbReference>
<dbReference type="EMBL" id="UYJE01004402">
    <property type="protein sequence ID" value="VDI27756.1"/>
    <property type="molecule type" value="Genomic_DNA"/>
</dbReference>